<name>A0ABP9JAB4_9MICO</name>
<evidence type="ECO:0000313" key="4">
    <source>
        <dbReference type="Proteomes" id="UP001500427"/>
    </source>
</evidence>
<feature type="region of interest" description="Disordered" evidence="1">
    <location>
        <begin position="79"/>
        <end position="98"/>
    </location>
</feature>
<reference evidence="4" key="1">
    <citation type="journal article" date="2019" name="Int. J. Syst. Evol. Microbiol.">
        <title>The Global Catalogue of Microorganisms (GCM) 10K type strain sequencing project: providing services to taxonomists for standard genome sequencing and annotation.</title>
        <authorList>
            <consortium name="The Broad Institute Genomics Platform"/>
            <consortium name="The Broad Institute Genome Sequencing Center for Infectious Disease"/>
            <person name="Wu L."/>
            <person name="Ma J."/>
        </authorList>
    </citation>
    <scope>NUCLEOTIDE SEQUENCE [LARGE SCALE GENOMIC DNA]</scope>
    <source>
        <strain evidence="4">JCM 17687</strain>
    </source>
</reference>
<evidence type="ECO:0000313" key="3">
    <source>
        <dbReference type="EMBL" id="GAA5023956.1"/>
    </source>
</evidence>
<dbReference type="Proteomes" id="UP001500427">
    <property type="component" value="Unassembled WGS sequence"/>
</dbReference>
<dbReference type="InterPro" id="IPR036271">
    <property type="entry name" value="Tet_transcr_reg_TetR-rel_C_sf"/>
</dbReference>
<gene>
    <name evidence="3" type="ORF">GCM10023258_15670</name>
</gene>
<accession>A0ABP9JAB4</accession>
<dbReference type="InterPro" id="IPR049445">
    <property type="entry name" value="TetR_SbtR-like_C"/>
</dbReference>
<evidence type="ECO:0000256" key="1">
    <source>
        <dbReference type="SAM" id="MobiDB-lite"/>
    </source>
</evidence>
<sequence>MVRAIEEPESALHDSCVALKAAGARLLADAQSADAVRADVDGADLFVLVSALAWLGDQPGQKARADRLFDLVLTTLLTGSGAAAGGDGADGETEVADG</sequence>
<protein>
    <recommendedName>
        <fullName evidence="2">Transcriptional regulator SbtR-like C-terminal domain-containing protein</fullName>
    </recommendedName>
</protein>
<feature type="compositionally biased region" description="Acidic residues" evidence="1">
    <location>
        <begin position="89"/>
        <end position="98"/>
    </location>
</feature>
<evidence type="ECO:0000259" key="2">
    <source>
        <dbReference type="Pfam" id="PF21597"/>
    </source>
</evidence>
<proteinExistence type="predicted"/>
<feature type="domain" description="Transcriptional regulator SbtR-like C-terminal" evidence="2">
    <location>
        <begin position="7"/>
        <end position="74"/>
    </location>
</feature>
<keyword evidence="4" id="KW-1185">Reference proteome</keyword>
<dbReference type="Gene3D" id="1.10.357.10">
    <property type="entry name" value="Tetracycline Repressor, domain 2"/>
    <property type="match status" value="1"/>
</dbReference>
<dbReference type="EMBL" id="BAABIW010000010">
    <property type="protein sequence ID" value="GAA5023956.1"/>
    <property type="molecule type" value="Genomic_DNA"/>
</dbReference>
<comment type="caution">
    <text evidence="3">The sequence shown here is derived from an EMBL/GenBank/DDBJ whole genome shotgun (WGS) entry which is preliminary data.</text>
</comment>
<organism evidence="3 4">
    <name type="scientific">Terrabacter aeriphilus</name>
    <dbReference type="NCBI Taxonomy" id="515662"/>
    <lineage>
        <taxon>Bacteria</taxon>
        <taxon>Bacillati</taxon>
        <taxon>Actinomycetota</taxon>
        <taxon>Actinomycetes</taxon>
        <taxon>Micrococcales</taxon>
        <taxon>Intrasporangiaceae</taxon>
        <taxon>Terrabacter</taxon>
    </lineage>
</organism>
<dbReference type="Pfam" id="PF21597">
    <property type="entry name" value="TetR_C_43"/>
    <property type="match status" value="1"/>
</dbReference>
<dbReference type="SUPFAM" id="SSF48498">
    <property type="entry name" value="Tetracyclin repressor-like, C-terminal domain"/>
    <property type="match status" value="1"/>
</dbReference>